<comment type="caution">
    <text evidence="6">The sequence shown here is derived from an EMBL/GenBank/DDBJ whole genome shotgun (WGS) entry which is preliminary data.</text>
</comment>
<evidence type="ECO:0000256" key="2">
    <source>
        <dbReference type="ARBA" id="ARBA00023235"/>
    </source>
</evidence>
<reference evidence="6 7" key="1">
    <citation type="submission" date="2019-07" db="EMBL/GenBank/DDBJ databases">
        <title>Whole genome shotgun sequence of Deinococcus cellulosilyticus NBRC 106333.</title>
        <authorList>
            <person name="Hosoyama A."/>
            <person name="Uohara A."/>
            <person name="Ohji S."/>
            <person name="Ichikawa N."/>
        </authorList>
    </citation>
    <scope>NUCLEOTIDE SEQUENCE [LARGE SCALE GENOMIC DNA]</scope>
    <source>
        <strain evidence="6 7">NBRC 106333</strain>
    </source>
</reference>
<comment type="similarity">
    <text evidence="1">Belongs to the PGI/PMI family.</text>
</comment>
<gene>
    <name evidence="6" type="ORF">DC3_09840</name>
</gene>
<feature type="compositionally biased region" description="Basic and acidic residues" evidence="3">
    <location>
        <begin position="1"/>
        <end position="11"/>
    </location>
</feature>
<protein>
    <recommendedName>
        <fullName evidence="8">Mannose-6-phosphate isomerase</fullName>
    </recommendedName>
</protein>
<dbReference type="Gene3D" id="3.40.50.10920">
    <property type="match status" value="1"/>
</dbReference>
<feature type="region of interest" description="Disordered" evidence="3">
    <location>
        <begin position="1"/>
        <end position="21"/>
    </location>
</feature>
<name>A0A511MXQ9_DEIC1</name>
<sequence length="306" mass="33982">MLDDHSRKELDTSNLHDALEGLPGSYAGPRKILTQPYGAVGYEEGALALRLTSFIEKTVVAQGTQFLLGNVHDPEGEDLVNIAEASGAQVQRVGVSPSLRDLDYLVPTQPLSLYTYTQYLAHATGNSEEAEKADAALRLLADRCTFQIPTEQNPAKQLAWSLWTRTPLLLASRSYAPLIGAWQQLLGRIGKSMSVPLEHEPLLTLSGGFEARHESGDERVALILGEPDAEMQLAREILETRIDEIIPVLPPENLSDYARNLYLWYFGAWVSYYLALTYNQDPKDTKVAELLNADFKPRVDEDDSLN</sequence>
<dbReference type="Proteomes" id="UP000321306">
    <property type="component" value="Unassembled WGS sequence"/>
</dbReference>
<evidence type="ECO:0000256" key="3">
    <source>
        <dbReference type="SAM" id="MobiDB-lite"/>
    </source>
</evidence>
<accession>A0A511MXQ9</accession>
<dbReference type="Pfam" id="PF10432">
    <property type="entry name" value="bact-PGI_C"/>
    <property type="match status" value="1"/>
</dbReference>
<dbReference type="OrthoDB" id="63943at2"/>
<evidence type="ECO:0000259" key="5">
    <source>
        <dbReference type="Pfam" id="PF18353"/>
    </source>
</evidence>
<dbReference type="GO" id="GO:0004476">
    <property type="term" value="F:mannose-6-phosphate isomerase activity"/>
    <property type="evidence" value="ECO:0007669"/>
    <property type="project" value="InterPro"/>
</dbReference>
<dbReference type="GO" id="GO:0005975">
    <property type="term" value="P:carbohydrate metabolic process"/>
    <property type="evidence" value="ECO:0007669"/>
    <property type="project" value="InterPro"/>
</dbReference>
<dbReference type="Pfam" id="PF18353">
    <property type="entry name" value="PG_isomerase_N"/>
    <property type="match status" value="1"/>
</dbReference>
<dbReference type="AlphaFoldDB" id="A0A511MXQ9"/>
<dbReference type="GO" id="GO:0097367">
    <property type="term" value="F:carbohydrate derivative binding"/>
    <property type="evidence" value="ECO:0007669"/>
    <property type="project" value="InterPro"/>
</dbReference>
<dbReference type="SUPFAM" id="SSF53697">
    <property type="entry name" value="SIS domain"/>
    <property type="match status" value="1"/>
</dbReference>
<proteinExistence type="inferred from homology"/>
<dbReference type="InterPro" id="IPR019490">
    <property type="entry name" value="Glu6P/Mann6P_isomerase_C"/>
</dbReference>
<evidence type="ECO:0008006" key="8">
    <source>
        <dbReference type="Google" id="ProtNLM"/>
    </source>
</evidence>
<keyword evidence="7" id="KW-1185">Reference proteome</keyword>
<evidence type="ECO:0000313" key="7">
    <source>
        <dbReference type="Proteomes" id="UP000321306"/>
    </source>
</evidence>
<evidence type="ECO:0000259" key="4">
    <source>
        <dbReference type="Pfam" id="PF10432"/>
    </source>
</evidence>
<dbReference type="InterPro" id="IPR041001">
    <property type="entry name" value="PG_isomerase_N"/>
</dbReference>
<evidence type="ECO:0000256" key="1">
    <source>
        <dbReference type="ARBA" id="ARBA00010523"/>
    </source>
</evidence>
<dbReference type="RefSeq" id="WP_146882812.1">
    <property type="nucleotide sequence ID" value="NZ_BJXB01000003.1"/>
</dbReference>
<keyword evidence="2" id="KW-0413">Isomerase</keyword>
<dbReference type="GO" id="GO:1901135">
    <property type="term" value="P:carbohydrate derivative metabolic process"/>
    <property type="evidence" value="ECO:0007669"/>
    <property type="project" value="InterPro"/>
</dbReference>
<feature type="domain" description="Phosphoglucose isomerase N-terminal" evidence="5">
    <location>
        <begin position="15"/>
        <end position="125"/>
    </location>
</feature>
<evidence type="ECO:0000313" key="6">
    <source>
        <dbReference type="EMBL" id="GEM45349.1"/>
    </source>
</evidence>
<dbReference type="EMBL" id="BJXB01000003">
    <property type="protein sequence ID" value="GEM45349.1"/>
    <property type="molecule type" value="Genomic_DNA"/>
</dbReference>
<feature type="domain" description="Bifunctional glucose-6-phosphate/mannose-6-phosphate isomerase C-terminal" evidence="4">
    <location>
        <begin position="151"/>
        <end position="290"/>
    </location>
</feature>
<dbReference type="GO" id="GO:0004347">
    <property type="term" value="F:glucose-6-phosphate isomerase activity"/>
    <property type="evidence" value="ECO:0007669"/>
    <property type="project" value="InterPro"/>
</dbReference>
<dbReference type="Gene3D" id="3.40.50.10490">
    <property type="entry name" value="Glucose-6-phosphate isomerase like protein, domain 1"/>
    <property type="match status" value="1"/>
</dbReference>
<dbReference type="InterPro" id="IPR046348">
    <property type="entry name" value="SIS_dom_sf"/>
</dbReference>
<organism evidence="6 7">
    <name type="scientific">Deinococcus cellulosilyticus (strain DSM 18568 / NBRC 106333 / KACC 11606 / 5516J-15)</name>
    <dbReference type="NCBI Taxonomy" id="1223518"/>
    <lineage>
        <taxon>Bacteria</taxon>
        <taxon>Thermotogati</taxon>
        <taxon>Deinococcota</taxon>
        <taxon>Deinococci</taxon>
        <taxon>Deinococcales</taxon>
        <taxon>Deinococcaceae</taxon>
        <taxon>Deinococcus</taxon>
    </lineage>
</organism>